<keyword evidence="2" id="KW-1185">Reference proteome</keyword>
<reference evidence="1 2" key="1">
    <citation type="submission" date="2020-08" db="EMBL/GenBank/DDBJ databases">
        <title>Genomic Encyclopedia of Type Strains, Phase IV (KMG-V): Genome sequencing to study the core and pangenomes of soil and plant-associated prokaryotes.</title>
        <authorList>
            <person name="Whitman W."/>
        </authorList>
    </citation>
    <scope>NUCLEOTIDE SEQUENCE [LARGE SCALE GENOMIC DNA]</scope>
    <source>
        <strain evidence="1 2">SEMIA 4064</strain>
    </source>
</reference>
<dbReference type="Proteomes" id="UP000549882">
    <property type="component" value="Unassembled WGS sequence"/>
</dbReference>
<evidence type="ECO:0000313" key="1">
    <source>
        <dbReference type="EMBL" id="MBB5577075.1"/>
    </source>
</evidence>
<gene>
    <name evidence="1" type="ORF">GGD50_005724</name>
</gene>
<dbReference type="EMBL" id="JACHBI010000016">
    <property type="protein sequence ID" value="MBB5577075.1"/>
    <property type="molecule type" value="Genomic_DNA"/>
</dbReference>
<accession>A0A7W8XWW6</accession>
<evidence type="ECO:0000313" key="2">
    <source>
        <dbReference type="Proteomes" id="UP000549882"/>
    </source>
</evidence>
<proteinExistence type="predicted"/>
<name>A0A7W8XWW6_9HYPH</name>
<organism evidence="1 2">
    <name type="scientific">Rhizobium paranaense</name>
    <dbReference type="NCBI Taxonomy" id="1650438"/>
    <lineage>
        <taxon>Bacteria</taxon>
        <taxon>Pseudomonadati</taxon>
        <taxon>Pseudomonadota</taxon>
        <taxon>Alphaproteobacteria</taxon>
        <taxon>Hyphomicrobiales</taxon>
        <taxon>Rhizobiaceae</taxon>
        <taxon>Rhizobium/Agrobacterium group</taxon>
        <taxon>Rhizobium</taxon>
    </lineage>
</organism>
<dbReference type="AlphaFoldDB" id="A0A7W8XWW6"/>
<sequence>MEKACRMRAARVKGGFARLKPALDPGSCDAGGPEGVMKD</sequence>
<protein>
    <submittedName>
        <fullName evidence="1">Uncharacterized protein</fullName>
    </submittedName>
</protein>
<comment type="caution">
    <text evidence="1">The sequence shown here is derived from an EMBL/GenBank/DDBJ whole genome shotgun (WGS) entry which is preliminary data.</text>
</comment>